<dbReference type="PANTHER" id="PTHR43995:SF1">
    <property type="entry name" value="PRE-MRNA-PROCESSING FACTOR 19"/>
    <property type="match status" value="1"/>
</dbReference>
<dbReference type="PROSITE" id="PS50082">
    <property type="entry name" value="WD_REPEATS_2"/>
    <property type="match status" value="2"/>
</dbReference>
<dbReference type="SUPFAM" id="SSF50978">
    <property type="entry name" value="WD40 repeat-like"/>
    <property type="match status" value="1"/>
</dbReference>
<sequence>MVVAAASHTALFFGKLPARILPDTCYLPHTHAHIFLLHLSMHIIVHDYFYQVGEASGQEGYTSASFHPDGLILGTGTTDAVVKIWDVKAQSNVAKFEGHVGPVTAMSFSENGYFLATAAHDGVKLWDLRKLRNFRTFSSYDLDTPTNTVEFDFSGNYLAIGLI</sequence>
<dbReference type="Gene3D" id="2.130.10.10">
    <property type="entry name" value="YVTN repeat-like/Quinoprotein amine dehydrogenase"/>
    <property type="match status" value="1"/>
</dbReference>
<dbReference type="InterPro" id="IPR015943">
    <property type="entry name" value="WD40/YVTN_repeat-like_dom_sf"/>
</dbReference>
<dbReference type="InterPro" id="IPR019775">
    <property type="entry name" value="WD40_repeat_CS"/>
</dbReference>
<keyword evidence="3" id="KW-0507">mRNA processing</keyword>
<gene>
    <name evidence="4" type="ORF">ZEAMMB73_Zm00001d011008</name>
</gene>
<keyword evidence="3" id="KW-0539">Nucleus</keyword>
<dbReference type="InterPro" id="IPR036322">
    <property type="entry name" value="WD40_repeat_dom_sf"/>
</dbReference>
<dbReference type="UniPathway" id="UPA00143"/>
<proteinExistence type="inferred from homology"/>
<name>A0A1D6FVI4_MAIZE</name>
<dbReference type="PROSITE" id="PS00678">
    <property type="entry name" value="WD_REPEATS_1"/>
    <property type="match status" value="1"/>
</dbReference>
<dbReference type="SMR" id="A0A1D6FVI4"/>
<dbReference type="PANTHER" id="PTHR43995">
    <property type="entry name" value="PRE-MRNA-PROCESSING FACTOR 19"/>
    <property type="match status" value="1"/>
</dbReference>
<comment type="similarity">
    <text evidence="3">Belongs to the WD repeat PRP19 family.</text>
</comment>
<reference evidence="4" key="1">
    <citation type="submission" date="2015-12" db="EMBL/GenBank/DDBJ databases">
        <title>Update maize B73 reference genome by single molecule sequencing technologies.</title>
        <authorList>
            <consortium name="Maize Genome Sequencing Project"/>
            <person name="Ware D."/>
        </authorList>
    </citation>
    <scope>NUCLEOTIDE SEQUENCE</scope>
    <source>
        <tissue evidence="4">Seedling</tissue>
    </source>
</reference>
<keyword evidence="2" id="KW-0677">Repeat</keyword>
<dbReference type="PROSITE" id="PS50294">
    <property type="entry name" value="WD_REPEATS_REGION"/>
    <property type="match status" value="1"/>
</dbReference>
<evidence type="ECO:0000256" key="1">
    <source>
        <dbReference type="ARBA" id="ARBA00022574"/>
    </source>
</evidence>
<dbReference type="GO" id="GO:0006281">
    <property type="term" value="P:DNA repair"/>
    <property type="evidence" value="ECO:0007669"/>
    <property type="project" value="UniProtKB-KW"/>
</dbReference>
<dbReference type="SMART" id="SM00320">
    <property type="entry name" value="WD40"/>
    <property type="match status" value="2"/>
</dbReference>
<dbReference type="GO" id="GO:0000398">
    <property type="term" value="P:mRNA splicing, via spliceosome"/>
    <property type="evidence" value="ECO:0007669"/>
    <property type="project" value="InterPro"/>
</dbReference>
<comment type="catalytic activity">
    <reaction evidence="3">
        <text>S-ubiquitinyl-[E2 ubiquitin-conjugating enzyme]-L-cysteine + [acceptor protein]-L-lysine = [E2 ubiquitin-conjugating enzyme]-L-cysteine + N(6)-ubiquitinyl-[acceptor protein]-L-lysine.</text>
        <dbReference type="EC" id="2.3.2.27"/>
    </reaction>
</comment>
<keyword evidence="3" id="KW-0234">DNA repair</keyword>
<dbReference type="InParanoid" id="A0A1D6FVI4"/>
<keyword evidence="3" id="KW-0508">mRNA splicing</keyword>
<keyword evidence="3" id="KW-0808">Transferase</keyword>
<keyword evidence="3" id="KW-0747">Spliceosome</keyword>
<dbReference type="STRING" id="4577.A0A1D6FVI4"/>
<keyword evidence="3" id="KW-0227">DNA damage</keyword>
<protein>
    <recommendedName>
        <fullName evidence="3">Pre-mRNA-processing factor 19</fullName>
        <ecNumber evidence="3">2.3.2.27</ecNumber>
    </recommendedName>
</protein>
<evidence type="ECO:0000256" key="3">
    <source>
        <dbReference type="RuleBase" id="RU367101"/>
    </source>
</evidence>
<keyword evidence="3" id="KW-0833">Ubl conjugation pathway</keyword>
<comment type="subunit">
    <text evidence="3">Homotetramer.</text>
</comment>
<dbReference type="GO" id="GO:0000974">
    <property type="term" value="C:Prp19 complex"/>
    <property type="evidence" value="ECO:0007669"/>
    <property type="project" value="UniProtKB-UniRule"/>
</dbReference>
<organism evidence="4">
    <name type="scientific">Zea mays</name>
    <name type="common">Maize</name>
    <dbReference type="NCBI Taxonomy" id="4577"/>
    <lineage>
        <taxon>Eukaryota</taxon>
        <taxon>Viridiplantae</taxon>
        <taxon>Streptophyta</taxon>
        <taxon>Embryophyta</taxon>
        <taxon>Tracheophyta</taxon>
        <taxon>Spermatophyta</taxon>
        <taxon>Magnoliopsida</taxon>
        <taxon>Liliopsida</taxon>
        <taxon>Poales</taxon>
        <taxon>Poaceae</taxon>
        <taxon>PACMAD clade</taxon>
        <taxon>Panicoideae</taxon>
        <taxon>Andropogonodae</taxon>
        <taxon>Andropogoneae</taxon>
        <taxon>Tripsacinae</taxon>
        <taxon>Zea</taxon>
    </lineage>
</organism>
<comment type="subcellular location">
    <subcellularLocation>
        <location evidence="3">Nucleus</location>
    </subcellularLocation>
</comment>
<dbReference type="Pfam" id="PF00400">
    <property type="entry name" value="WD40"/>
    <property type="match status" value="2"/>
</dbReference>
<comment type="function">
    <text evidence="3">Ubiquitin-protein ligase which is mainly involved pre-mRNA splicing and DNA repair. Required for pre-mRNA splicing as component of the spliceosome.</text>
</comment>
<dbReference type="InterPro" id="IPR001680">
    <property type="entry name" value="WD40_rpt"/>
</dbReference>
<dbReference type="AlphaFoldDB" id="A0A1D6FVI4"/>
<dbReference type="InterPro" id="IPR038959">
    <property type="entry name" value="Prp19"/>
</dbReference>
<keyword evidence="1" id="KW-0853">WD repeat</keyword>
<dbReference type="GO" id="GO:0070534">
    <property type="term" value="P:protein K63-linked ubiquitination"/>
    <property type="evidence" value="ECO:0007669"/>
    <property type="project" value="UniProtKB-UniRule"/>
</dbReference>
<dbReference type="EC" id="2.3.2.27" evidence="3"/>
<dbReference type="GO" id="GO:0061630">
    <property type="term" value="F:ubiquitin protein ligase activity"/>
    <property type="evidence" value="ECO:0007669"/>
    <property type="project" value="UniProtKB-UniRule"/>
</dbReference>
<evidence type="ECO:0000313" key="4">
    <source>
        <dbReference type="EMBL" id="AQK95452.1"/>
    </source>
</evidence>
<accession>A0A1D6FVI4</accession>
<dbReference type="GO" id="GO:0005681">
    <property type="term" value="C:spliceosomal complex"/>
    <property type="evidence" value="ECO:0007669"/>
    <property type="project" value="UniProtKB-KW"/>
</dbReference>
<comment type="pathway">
    <text evidence="3">Protein modification; protein ubiquitination.</text>
</comment>
<dbReference type="EMBL" id="CM000784">
    <property type="protein sequence ID" value="AQK95452.1"/>
    <property type="molecule type" value="Genomic_DNA"/>
</dbReference>
<evidence type="ECO:0000256" key="2">
    <source>
        <dbReference type="ARBA" id="ARBA00022737"/>
    </source>
</evidence>